<keyword evidence="3" id="KW-1185">Reference proteome</keyword>
<feature type="transmembrane region" description="Helical" evidence="1">
    <location>
        <begin position="25"/>
        <end position="46"/>
    </location>
</feature>
<dbReference type="KEGG" id="ptm:GSPATT00001948001"/>
<dbReference type="RefSeq" id="XP_001446303.1">
    <property type="nucleotide sequence ID" value="XM_001446266.1"/>
</dbReference>
<dbReference type="AlphaFoldDB" id="A0D789"/>
<keyword evidence="1" id="KW-1133">Transmembrane helix</keyword>
<evidence type="ECO:0008006" key="4">
    <source>
        <dbReference type="Google" id="ProtNLM"/>
    </source>
</evidence>
<accession>A0D789</accession>
<dbReference type="GeneID" id="5032088"/>
<proteinExistence type="predicted"/>
<evidence type="ECO:0000313" key="3">
    <source>
        <dbReference type="Proteomes" id="UP000000600"/>
    </source>
</evidence>
<dbReference type="Proteomes" id="UP000000600">
    <property type="component" value="Unassembled WGS sequence"/>
</dbReference>
<protein>
    <recommendedName>
        <fullName evidence="4">Transmembrane protein</fullName>
    </recommendedName>
</protein>
<feature type="transmembrane region" description="Helical" evidence="1">
    <location>
        <begin position="58"/>
        <end position="78"/>
    </location>
</feature>
<name>A0D789_PARTE</name>
<evidence type="ECO:0000313" key="2">
    <source>
        <dbReference type="EMBL" id="CAK78906.1"/>
    </source>
</evidence>
<reference evidence="2 3" key="1">
    <citation type="journal article" date="2006" name="Nature">
        <title>Global trends of whole-genome duplications revealed by the ciliate Paramecium tetraurelia.</title>
        <authorList>
            <consortium name="Genoscope"/>
            <person name="Aury J.-M."/>
            <person name="Jaillon O."/>
            <person name="Duret L."/>
            <person name="Noel B."/>
            <person name="Jubin C."/>
            <person name="Porcel B.M."/>
            <person name="Segurens B."/>
            <person name="Daubin V."/>
            <person name="Anthouard V."/>
            <person name="Aiach N."/>
            <person name="Arnaiz O."/>
            <person name="Billaut A."/>
            <person name="Beisson J."/>
            <person name="Blanc I."/>
            <person name="Bouhouche K."/>
            <person name="Camara F."/>
            <person name="Duharcourt S."/>
            <person name="Guigo R."/>
            <person name="Gogendeau D."/>
            <person name="Katinka M."/>
            <person name="Keller A.-M."/>
            <person name="Kissmehl R."/>
            <person name="Klotz C."/>
            <person name="Koll F."/>
            <person name="Le Moue A."/>
            <person name="Lepere C."/>
            <person name="Malinsky S."/>
            <person name="Nowacki M."/>
            <person name="Nowak J.K."/>
            <person name="Plattner H."/>
            <person name="Poulain J."/>
            <person name="Ruiz F."/>
            <person name="Serrano V."/>
            <person name="Zagulski M."/>
            <person name="Dessen P."/>
            <person name="Betermier M."/>
            <person name="Weissenbach J."/>
            <person name="Scarpelli C."/>
            <person name="Schachter V."/>
            <person name="Sperling L."/>
            <person name="Meyer E."/>
            <person name="Cohen J."/>
            <person name="Wincker P."/>
        </authorList>
    </citation>
    <scope>NUCLEOTIDE SEQUENCE [LARGE SCALE GENOMIC DNA]</scope>
    <source>
        <strain evidence="2 3">Stock d4-2</strain>
    </source>
</reference>
<evidence type="ECO:0000256" key="1">
    <source>
        <dbReference type="SAM" id="Phobius"/>
    </source>
</evidence>
<dbReference type="EMBL" id="CT868318">
    <property type="protein sequence ID" value="CAK78906.1"/>
    <property type="molecule type" value="Genomic_DNA"/>
</dbReference>
<sequence length="131" mass="15256">MIVYNNSSIINISIFFSRNYYSFSLHQILIILISILILLLNFLFPSGQIQTLVEYQQFLQIIVFYQFSFFLSLQALLIETAQREINFGMLTQILLSSFLNKNSLILKTIYQIFVQSILVIQVAVHQSIQPL</sequence>
<gene>
    <name evidence="2" type="ORF">GSPATT00001948001</name>
</gene>
<keyword evidence="1" id="KW-0812">Transmembrane</keyword>
<organism evidence="2 3">
    <name type="scientific">Paramecium tetraurelia</name>
    <dbReference type="NCBI Taxonomy" id="5888"/>
    <lineage>
        <taxon>Eukaryota</taxon>
        <taxon>Sar</taxon>
        <taxon>Alveolata</taxon>
        <taxon>Ciliophora</taxon>
        <taxon>Intramacronucleata</taxon>
        <taxon>Oligohymenophorea</taxon>
        <taxon>Peniculida</taxon>
        <taxon>Parameciidae</taxon>
        <taxon>Paramecium</taxon>
    </lineage>
</organism>
<dbReference type="InParanoid" id="A0D789"/>
<keyword evidence="1" id="KW-0472">Membrane</keyword>
<dbReference type="HOGENOM" id="CLU_1931624_0_0_1"/>